<dbReference type="AlphaFoldDB" id="N8XVI2"/>
<proteinExistence type="predicted"/>
<evidence type="ECO:0000313" key="2">
    <source>
        <dbReference type="Proteomes" id="UP000013209"/>
    </source>
</evidence>
<dbReference type="STRING" id="1144672.F966_00835"/>
<dbReference type="eggNOG" id="ENOG5033AI7">
    <property type="taxonomic scope" value="Bacteria"/>
</dbReference>
<accession>N8XVI2</accession>
<gene>
    <name evidence="1" type="ORF">F966_00835</name>
</gene>
<comment type="caution">
    <text evidence="1">The sequence shown here is derived from an EMBL/GenBank/DDBJ whole genome shotgun (WGS) entry which is preliminary data.</text>
</comment>
<organism evidence="1 2">
    <name type="scientific">Acinetobacter higginsii</name>
    <dbReference type="NCBI Taxonomy" id="70347"/>
    <lineage>
        <taxon>Bacteria</taxon>
        <taxon>Pseudomonadati</taxon>
        <taxon>Pseudomonadota</taxon>
        <taxon>Gammaproteobacteria</taxon>
        <taxon>Moraxellales</taxon>
        <taxon>Moraxellaceae</taxon>
        <taxon>Acinetobacter</taxon>
    </lineage>
</organism>
<evidence type="ECO:0000313" key="1">
    <source>
        <dbReference type="EMBL" id="ENV11050.1"/>
    </source>
</evidence>
<dbReference type="RefSeq" id="WP_004802714.1">
    <property type="nucleotide sequence ID" value="NZ_KB849439.1"/>
</dbReference>
<name>N8XVI2_9GAMM</name>
<sequence length="457" mass="53621">MIKMIKKSDSEITDLYLKIDNWVNEIYGVDEDLRFRDPYGQLCEKLSLINESDVNSLLMNWAVSRVESETNITFLKKVLHVINLLDSCFWEYVRANQLKINNKNIEVIKELLLSAKVSQELSISERYTQNNFFEKIVDLKKRNAWSELYVTTHSASEWFQYFVDRSAVSGFKILLDCSLPEELESVLDGIDISVLWGIFANIDSLVLLNFIDKIESKFIVFTALSSIFPFNGSAPLEEDLLIDDLLVNIFVKAGSDINFISELFDIFNRYPTRYERLQKIIGNTLARLESEDVIVRYYKSLSLYTLRCEDKARVYVKNCLETFEVNCQDKLLINRCWEIAFELWSDWNFDISLNNYLIEIKYSIIDFAIVKYYLSKCNQEQIGDLIEENLNKMMDIGNEWYLGKIYLNTDWNKLKSQMQPLYHAREICLDSTLSPLQDGFKYNFENLSHYVSFRVGN</sequence>
<dbReference type="Proteomes" id="UP000013209">
    <property type="component" value="Unassembled WGS sequence"/>
</dbReference>
<dbReference type="EMBL" id="APPH01000004">
    <property type="protein sequence ID" value="ENV11050.1"/>
    <property type="molecule type" value="Genomic_DNA"/>
</dbReference>
<dbReference type="PATRIC" id="fig|1144672.3.peg.802"/>
<reference evidence="1 2" key="1">
    <citation type="submission" date="2013-02" db="EMBL/GenBank/DDBJ databases">
        <title>The Genome Sequence of Acinetobacter sp. CIP 56.2.</title>
        <authorList>
            <consortium name="The Broad Institute Genome Sequencing Platform"/>
            <consortium name="The Broad Institute Genome Sequencing Center for Infectious Disease"/>
            <person name="Cerqueira G."/>
            <person name="Feldgarden M."/>
            <person name="Courvalin P."/>
            <person name="Perichon B."/>
            <person name="Grillot-Courvalin C."/>
            <person name="Clermont D."/>
            <person name="Rocha E."/>
            <person name="Yoon E.-J."/>
            <person name="Nemec A."/>
            <person name="Walker B."/>
            <person name="Young S.K."/>
            <person name="Zeng Q."/>
            <person name="Gargeya S."/>
            <person name="Fitzgerald M."/>
            <person name="Haas B."/>
            <person name="Abouelleil A."/>
            <person name="Alvarado L."/>
            <person name="Arachchi H.M."/>
            <person name="Berlin A.M."/>
            <person name="Chapman S.B."/>
            <person name="Dewar J."/>
            <person name="Goldberg J."/>
            <person name="Griggs A."/>
            <person name="Gujja S."/>
            <person name="Hansen M."/>
            <person name="Howarth C."/>
            <person name="Imamovic A."/>
            <person name="Larimer J."/>
            <person name="McCowan C."/>
            <person name="Murphy C."/>
            <person name="Neiman D."/>
            <person name="Pearson M."/>
            <person name="Priest M."/>
            <person name="Roberts A."/>
            <person name="Saif S."/>
            <person name="Shea T."/>
            <person name="Sisk P."/>
            <person name="Sykes S."/>
            <person name="Wortman J."/>
            <person name="Nusbaum C."/>
            <person name="Birren B."/>
        </authorList>
    </citation>
    <scope>NUCLEOTIDE SEQUENCE [LARGE SCALE GENOMIC DNA]</scope>
    <source>
        <strain evidence="1 2">CIP 56.2</strain>
    </source>
</reference>
<protein>
    <submittedName>
        <fullName evidence="1">Uncharacterized protein</fullName>
    </submittedName>
</protein>
<dbReference type="HOGENOM" id="CLU_609206_0_0_6"/>